<dbReference type="Pfam" id="PF06985">
    <property type="entry name" value="HET"/>
    <property type="match status" value="1"/>
</dbReference>
<dbReference type="OrthoDB" id="10271878at2759"/>
<dbReference type="PANTHER" id="PTHR24148">
    <property type="entry name" value="ANKYRIN REPEAT DOMAIN-CONTAINING PROTEIN 39 HOMOLOG-RELATED"/>
    <property type="match status" value="1"/>
</dbReference>
<protein>
    <recommendedName>
        <fullName evidence="1">Heterokaryon incompatibility domain-containing protein</fullName>
    </recommendedName>
</protein>
<evidence type="ECO:0000259" key="1">
    <source>
        <dbReference type="Pfam" id="PF06985"/>
    </source>
</evidence>
<dbReference type="EMBL" id="MUNK01000004">
    <property type="protein sequence ID" value="OTA39257.1"/>
    <property type="molecule type" value="Genomic_DNA"/>
</dbReference>
<dbReference type="VEuPathDB" id="FungiDB:BTJ68_00740"/>
<dbReference type="PANTHER" id="PTHR24148:SF82">
    <property type="entry name" value="HETEROKARYON INCOMPATIBILITY DOMAIN-CONTAINING PROTEIN"/>
    <property type="match status" value="1"/>
</dbReference>
<reference evidence="2 3" key="1">
    <citation type="submission" date="2017-01" db="EMBL/GenBank/DDBJ databases">
        <title>The recent genome duplication of the halophilic yeast Hortaea werneckii: insights from long-read sequencing.</title>
        <authorList>
            <person name="Sinha S."/>
            <person name="Flibotte S."/>
            <person name="Neira M."/>
            <person name="Lenassi M."/>
            <person name="Gostincar C."/>
            <person name="Stajich J.E."/>
            <person name="Nislow C.E."/>
        </authorList>
    </citation>
    <scope>NUCLEOTIDE SEQUENCE [LARGE SCALE GENOMIC DNA]</scope>
    <source>
        <strain evidence="2 3">EXF-2000</strain>
    </source>
</reference>
<dbReference type="AlphaFoldDB" id="A0A1Z5TTA3"/>
<dbReference type="InterPro" id="IPR010730">
    <property type="entry name" value="HET"/>
</dbReference>
<proteinExistence type="predicted"/>
<feature type="domain" description="Heterokaryon incompatibility" evidence="1">
    <location>
        <begin position="57"/>
        <end position="162"/>
    </location>
</feature>
<organism evidence="2 3">
    <name type="scientific">Hortaea werneckii EXF-2000</name>
    <dbReference type="NCBI Taxonomy" id="1157616"/>
    <lineage>
        <taxon>Eukaryota</taxon>
        <taxon>Fungi</taxon>
        <taxon>Dikarya</taxon>
        <taxon>Ascomycota</taxon>
        <taxon>Pezizomycotina</taxon>
        <taxon>Dothideomycetes</taxon>
        <taxon>Dothideomycetidae</taxon>
        <taxon>Mycosphaerellales</taxon>
        <taxon>Teratosphaeriaceae</taxon>
        <taxon>Hortaea</taxon>
    </lineage>
</organism>
<dbReference type="InterPro" id="IPR052895">
    <property type="entry name" value="HetReg/Transcr_Mod"/>
</dbReference>
<dbReference type="InParanoid" id="A0A1Z5TTA3"/>
<comment type="caution">
    <text evidence="2">The sequence shown here is derived from an EMBL/GenBank/DDBJ whole genome shotgun (WGS) entry which is preliminary data.</text>
</comment>
<evidence type="ECO:0000313" key="3">
    <source>
        <dbReference type="Proteomes" id="UP000194280"/>
    </source>
</evidence>
<name>A0A1Z5TTA3_HORWE</name>
<gene>
    <name evidence="2" type="ORF">BTJ68_00740</name>
</gene>
<accession>A0A1Z5TTA3</accession>
<keyword evidence="3" id="KW-1185">Reference proteome</keyword>
<dbReference type="STRING" id="1157616.A0A1Z5TTA3"/>
<evidence type="ECO:0000313" key="2">
    <source>
        <dbReference type="EMBL" id="OTA39257.1"/>
    </source>
</evidence>
<sequence>MLNEHKLFRDFFYAHGLSNYRPLKDDQIRILNVLPGRPTDPIHASLEVVRLKDRPFYRALSYHWGPKTPPGKLYLQHGCVEITTSLEGALRQHRSQNSSISLWADAVCINQKDRHEKAKQVAMMKQIYQMSQETLVWLGNPNDADDLAFRMISVLSEVHKELKITTNDWGAINQPLERVVASVQFFMPFEFPHRQ</sequence>
<dbReference type="Proteomes" id="UP000194280">
    <property type="component" value="Unassembled WGS sequence"/>
</dbReference>